<accession>A0A9N7UUT9</accession>
<dbReference type="GO" id="GO:0007166">
    <property type="term" value="P:cell surface receptor signaling pathway"/>
    <property type="evidence" value="ECO:0007669"/>
    <property type="project" value="InterPro"/>
</dbReference>
<evidence type="ECO:0000259" key="9">
    <source>
        <dbReference type="PROSITE" id="PS50261"/>
    </source>
</evidence>
<dbReference type="PANTHER" id="PTHR47767">
    <property type="entry name" value="ADHESION G PROTEIN-COUPLED RECEPTOR G7"/>
    <property type="match status" value="1"/>
</dbReference>
<dbReference type="InterPro" id="IPR000203">
    <property type="entry name" value="GPS"/>
</dbReference>
<keyword evidence="4 7" id="KW-0472">Membrane</keyword>
<dbReference type="InterPro" id="IPR053984">
    <property type="entry name" value="GPR128_N"/>
</dbReference>
<reference evidence="10" key="1">
    <citation type="submission" date="2020-03" db="EMBL/GenBank/DDBJ databases">
        <authorList>
            <person name="Weist P."/>
        </authorList>
    </citation>
    <scope>NUCLEOTIDE SEQUENCE</scope>
</reference>
<evidence type="ECO:0000256" key="6">
    <source>
        <dbReference type="SAM" id="MobiDB-lite"/>
    </source>
</evidence>
<dbReference type="GO" id="GO:0004930">
    <property type="term" value="F:G protein-coupled receptor activity"/>
    <property type="evidence" value="ECO:0007669"/>
    <property type="project" value="InterPro"/>
</dbReference>
<evidence type="ECO:0000313" key="10">
    <source>
        <dbReference type="EMBL" id="CAB1439751.1"/>
    </source>
</evidence>
<feature type="transmembrane region" description="Helical" evidence="7">
    <location>
        <begin position="488"/>
        <end position="511"/>
    </location>
</feature>
<dbReference type="Proteomes" id="UP001153269">
    <property type="component" value="Unassembled WGS sequence"/>
</dbReference>
<feature type="transmembrane region" description="Helical" evidence="7">
    <location>
        <begin position="707"/>
        <end position="726"/>
    </location>
</feature>
<dbReference type="PANTHER" id="PTHR47767:SF1">
    <property type="entry name" value="ADHESION G PROTEIN-COUPLED RECEPTOR G7"/>
    <property type="match status" value="1"/>
</dbReference>
<name>A0A9N7UUT9_PLEPL</name>
<feature type="transmembrane region" description="Helical" evidence="7">
    <location>
        <begin position="615"/>
        <end position="640"/>
    </location>
</feature>
<feature type="transmembrane region" description="Helical" evidence="7">
    <location>
        <begin position="523"/>
        <end position="546"/>
    </location>
</feature>
<evidence type="ECO:0000256" key="5">
    <source>
        <dbReference type="ARBA" id="ARBA00023157"/>
    </source>
</evidence>
<evidence type="ECO:0000313" key="11">
    <source>
        <dbReference type="Proteomes" id="UP001153269"/>
    </source>
</evidence>
<protein>
    <submittedName>
        <fullName evidence="10">Uncharacterized protein</fullName>
    </submittedName>
</protein>
<dbReference type="PROSITE" id="PS50221">
    <property type="entry name" value="GAIN_B"/>
    <property type="match status" value="1"/>
</dbReference>
<feature type="domain" description="G-protein coupled receptors family 2 profile 2" evidence="9">
    <location>
        <begin position="488"/>
        <end position="691"/>
    </location>
</feature>
<evidence type="ECO:0000256" key="7">
    <source>
        <dbReference type="SAM" id="Phobius"/>
    </source>
</evidence>
<evidence type="ECO:0000256" key="3">
    <source>
        <dbReference type="ARBA" id="ARBA00022989"/>
    </source>
</evidence>
<dbReference type="Pfam" id="PF01825">
    <property type="entry name" value="GPS"/>
    <property type="match status" value="1"/>
</dbReference>
<dbReference type="InterPro" id="IPR046338">
    <property type="entry name" value="GAIN_dom_sf"/>
</dbReference>
<dbReference type="GO" id="GO:0016020">
    <property type="term" value="C:membrane"/>
    <property type="evidence" value="ECO:0007669"/>
    <property type="project" value="UniProtKB-SubCell"/>
</dbReference>
<organism evidence="10 11">
    <name type="scientific">Pleuronectes platessa</name>
    <name type="common">European plaice</name>
    <dbReference type="NCBI Taxonomy" id="8262"/>
    <lineage>
        <taxon>Eukaryota</taxon>
        <taxon>Metazoa</taxon>
        <taxon>Chordata</taxon>
        <taxon>Craniata</taxon>
        <taxon>Vertebrata</taxon>
        <taxon>Euteleostomi</taxon>
        <taxon>Actinopterygii</taxon>
        <taxon>Neopterygii</taxon>
        <taxon>Teleostei</taxon>
        <taxon>Neoteleostei</taxon>
        <taxon>Acanthomorphata</taxon>
        <taxon>Carangaria</taxon>
        <taxon>Pleuronectiformes</taxon>
        <taxon>Pleuronectoidei</taxon>
        <taxon>Pleuronectidae</taxon>
        <taxon>Pleuronectes</taxon>
    </lineage>
</organism>
<dbReference type="Pfam" id="PF00002">
    <property type="entry name" value="7tm_2"/>
    <property type="match status" value="1"/>
</dbReference>
<dbReference type="InterPro" id="IPR053986">
    <property type="entry name" value="GPR128_GAIN_subdom_B"/>
</dbReference>
<gene>
    <name evidence="10" type="ORF">PLEPLA_LOCUS27520</name>
</gene>
<dbReference type="Pfam" id="PF22261">
    <property type="entry name" value="GPR128_GAIN_subdom_B"/>
    <property type="match status" value="1"/>
</dbReference>
<feature type="compositionally biased region" description="Low complexity" evidence="6">
    <location>
        <begin position="1"/>
        <end position="73"/>
    </location>
</feature>
<feature type="transmembrane region" description="Helical" evidence="7">
    <location>
        <begin position="581"/>
        <end position="603"/>
    </location>
</feature>
<dbReference type="EMBL" id="CADEAL010002330">
    <property type="protein sequence ID" value="CAB1439751.1"/>
    <property type="molecule type" value="Genomic_DNA"/>
</dbReference>
<feature type="transmembrane region" description="Helical" evidence="7">
    <location>
        <begin position="732"/>
        <end position="757"/>
    </location>
</feature>
<keyword evidence="11" id="KW-1185">Reference proteome</keyword>
<comment type="subcellular location">
    <subcellularLocation>
        <location evidence="1">Membrane</location>
        <topology evidence="1">Multi-pass membrane protein</topology>
    </subcellularLocation>
</comment>
<dbReference type="InterPro" id="IPR000832">
    <property type="entry name" value="GPCR_2_secretin-like"/>
</dbReference>
<keyword evidence="2 7" id="KW-0812">Transmembrane</keyword>
<dbReference type="PROSITE" id="PS50261">
    <property type="entry name" value="G_PROTEIN_RECEP_F2_4"/>
    <property type="match status" value="1"/>
</dbReference>
<evidence type="ECO:0000256" key="4">
    <source>
        <dbReference type="ARBA" id="ARBA00023136"/>
    </source>
</evidence>
<evidence type="ECO:0000259" key="8">
    <source>
        <dbReference type="PROSITE" id="PS50221"/>
    </source>
</evidence>
<comment type="caution">
    <text evidence="10">The sequence shown here is derived from an EMBL/GenBank/DDBJ whole genome shotgun (WGS) entry which is preliminary data.</text>
</comment>
<feature type="transmembrane region" description="Helical" evidence="7">
    <location>
        <begin position="671"/>
        <end position="695"/>
    </location>
</feature>
<dbReference type="Pfam" id="PF22259">
    <property type="entry name" value="GPR128_GAIN_subdomA"/>
    <property type="match status" value="1"/>
</dbReference>
<dbReference type="Gene3D" id="2.60.220.50">
    <property type="match status" value="1"/>
</dbReference>
<keyword evidence="5" id="KW-1015">Disulfide bond</keyword>
<feature type="domain" description="GAIN-B" evidence="8">
    <location>
        <begin position="304"/>
        <end position="482"/>
    </location>
</feature>
<proteinExistence type="predicted"/>
<dbReference type="Gene3D" id="1.20.1070.10">
    <property type="entry name" value="Rhodopsin 7-helix transmembrane proteins"/>
    <property type="match status" value="1"/>
</dbReference>
<dbReference type="InterPro" id="IPR017981">
    <property type="entry name" value="GPCR_2-like_7TM"/>
</dbReference>
<dbReference type="AlphaFoldDB" id="A0A9N7UUT9"/>
<dbReference type="InterPro" id="IPR053066">
    <property type="entry name" value="ADGR_G7"/>
</dbReference>
<dbReference type="InterPro" id="IPR057244">
    <property type="entry name" value="GAIN_B"/>
</dbReference>
<dbReference type="InterPro" id="IPR053985">
    <property type="entry name" value="GPR128_GAIN_subdom_A"/>
</dbReference>
<dbReference type="SMART" id="SM00303">
    <property type="entry name" value="GPS"/>
    <property type="match status" value="1"/>
</dbReference>
<keyword evidence="3 7" id="KW-1133">Transmembrane helix</keyword>
<sequence length="792" mass="86016">MTPASTTNTMSTSSSTASSAAPTTTTMSTIYSTASSAAPTTTTLSTSSSTSSSATPSTTTLSTSSSTASSAAPTRPPPVECLNGGLLLDGVCLCADDWSGDTCSEENFCKAEKLNELNFPRTPVGWFSYSEELCLEGSGAGKPRAATRCSNNHGSLGFQRPQFLQCSLTLSDILQNITSVEDYDMLATSAQILTSNPEELTAENVTTAAEITNMLLLSPNITESARTAAVATVSQLLNARVLDDTEENTATLNLTQTLDELHLKLRSDPNTFESQVVQPNLVVQSAQVSAADTQGVQFTSLKGTSGSFVSDRIQLNTNTSTVVVENGFVADALIHVQFAPEAADRNPEQSRVSLGFVLYQNNRFFRSSLYKARHSTVRVLSASVRGQNHRVVPQRVEMMFRPTAPPLLLYRLRPSPGCSPHVHVVLRSGTALYDFACVSWNYTLNDWSTAGCSKGNASDGAMRCICNHTTSFAALQLITDVFDYAEDLGLTPILGLSLSILSLVVTIISLIKDKESLQSNKQVKIALLSLCGSLLGFIITFLTGAVQSDKADDEPPALKEPNVIPPTDEHVEPERISCTTVAFLLHFTLLATFMWISLYGHLMMKLTFKRQLPEYWTYLSLALGWGLPAVVGGITMAITYTTADPQGYRQEEFCWLAALDKNKHFDFGKPMFWGMILPGTLIIIYNFVILIRISLERGRKRPDHTSSSCPLAVLVGFCCIFGYVVLNSTGHNHMVFSVLLCTSAIIMGFLFLLLFVVPTQSFTSSIKTSYNLQKPVETTTSTESYRSVNTQL</sequence>
<feature type="region of interest" description="Disordered" evidence="6">
    <location>
        <begin position="1"/>
        <end position="76"/>
    </location>
</feature>
<evidence type="ECO:0000256" key="1">
    <source>
        <dbReference type="ARBA" id="ARBA00004141"/>
    </source>
</evidence>
<evidence type="ECO:0000256" key="2">
    <source>
        <dbReference type="ARBA" id="ARBA00022692"/>
    </source>
</evidence>
<dbReference type="Pfam" id="PF22257">
    <property type="entry name" value="GPR128_N"/>
    <property type="match status" value="1"/>
</dbReference>